<sequence>MDKLWIKVAAILVFISFTANGQEAQRGGVTVSAYVANTGELTTLHVTVANDNDVQ</sequence>
<dbReference type="RefSeq" id="WP_353072438.1">
    <property type="nucleotide sequence ID" value="NZ_CP132938.1"/>
</dbReference>
<reference evidence="2" key="2">
    <citation type="journal article" date="2024" name="Environ. Microbiol.">
        <title>Genome analysis and description of Tunturibacter gen. nov. expands the diversity of Terriglobia in tundra soils.</title>
        <authorList>
            <person name="Messyasz A."/>
            <person name="Mannisto M.K."/>
            <person name="Kerkhof L.J."/>
            <person name="Haggblom M.M."/>
        </authorList>
    </citation>
    <scope>NUCLEOTIDE SEQUENCE</scope>
    <source>
        <strain evidence="2">M8UP39</strain>
    </source>
</reference>
<proteinExistence type="predicted"/>
<dbReference type="KEGG" id="tgi:RBB81_01305"/>
<accession>A0AAU7Z130</accession>
<keyword evidence="1" id="KW-0732">Signal</keyword>
<gene>
    <name evidence="2" type="ORF">RBB81_01305</name>
</gene>
<feature type="chain" id="PRO_5043817938" evidence="1">
    <location>
        <begin position="22"/>
        <end position="55"/>
    </location>
</feature>
<protein>
    <submittedName>
        <fullName evidence="2">Uncharacterized protein</fullName>
    </submittedName>
</protein>
<evidence type="ECO:0000256" key="1">
    <source>
        <dbReference type="SAM" id="SignalP"/>
    </source>
</evidence>
<name>A0AAU7Z130_9BACT</name>
<evidence type="ECO:0000313" key="2">
    <source>
        <dbReference type="EMBL" id="XCB22585.1"/>
    </source>
</evidence>
<reference evidence="2" key="1">
    <citation type="submission" date="2023-08" db="EMBL/GenBank/DDBJ databases">
        <authorList>
            <person name="Messyasz A."/>
            <person name="Mannisto M.K."/>
            <person name="Kerkhof L.J."/>
            <person name="Haggblom M."/>
        </authorList>
    </citation>
    <scope>NUCLEOTIDE SEQUENCE</scope>
    <source>
        <strain evidence="2">M8UP39</strain>
    </source>
</reference>
<dbReference type="AlphaFoldDB" id="A0AAU7Z130"/>
<feature type="signal peptide" evidence="1">
    <location>
        <begin position="1"/>
        <end position="21"/>
    </location>
</feature>
<dbReference type="EMBL" id="CP132938">
    <property type="protein sequence ID" value="XCB22585.1"/>
    <property type="molecule type" value="Genomic_DNA"/>
</dbReference>
<organism evidence="2">
    <name type="scientific">Tunturiibacter gelidiferens</name>
    <dbReference type="NCBI Taxonomy" id="3069689"/>
    <lineage>
        <taxon>Bacteria</taxon>
        <taxon>Pseudomonadati</taxon>
        <taxon>Acidobacteriota</taxon>
        <taxon>Terriglobia</taxon>
        <taxon>Terriglobales</taxon>
        <taxon>Acidobacteriaceae</taxon>
        <taxon>Tunturiibacter</taxon>
    </lineage>
</organism>